<feature type="domain" description="SH3b" evidence="2">
    <location>
        <begin position="95"/>
        <end position="157"/>
    </location>
</feature>
<evidence type="ECO:0000259" key="2">
    <source>
        <dbReference type="PROSITE" id="PS51781"/>
    </source>
</evidence>
<name>A0ABM9HDX6_9BACT</name>
<reference evidence="3 4" key="1">
    <citation type="submission" date="2022-09" db="EMBL/GenBank/DDBJ databases">
        <authorList>
            <person name="Kop L."/>
        </authorList>
    </citation>
    <scope>NUCLEOTIDE SEQUENCE [LARGE SCALE GENOMIC DNA]</scope>
    <source>
        <strain evidence="3 4">347</strain>
    </source>
</reference>
<accession>A0ABM9HDX6</accession>
<dbReference type="PROSITE" id="PS51781">
    <property type="entry name" value="SH3B"/>
    <property type="match status" value="1"/>
</dbReference>
<keyword evidence="1" id="KW-0472">Membrane</keyword>
<evidence type="ECO:0000313" key="3">
    <source>
        <dbReference type="EMBL" id="CAI2718275.1"/>
    </source>
</evidence>
<dbReference type="InterPro" id="IPR003646">
    <property type="entry name" value="SH3-like_bac-type"/>
</dbReference>
<proteinExistence type="predicted"/>
<dbReference type="Pfam" id="PF08239">
    <property type="entry name" value="SH3_3"/>
    <property type="match status" value="1"/>
</dbReference>
<dbReference type="RefSeq" id="WP_282011180.1">
    <property type="nucleotide sequence ID" value="NZ_OX336137.1"/>
</dbReference>
<evidence type="ECO:0000313" key="4">
    <source>
        <dbReference type="Proteomes" id="UP001157733"/>
    </source>
</evidence>
<feature type="transmembrane region" description="Helical" evidence="1">
    <location>
        <begin position="48"/>
        <end position="69"/>
    </location>
</feature>
<organism evidence="3 4">
    <name type="scientific">Nitrospina watsonii</name>
    <dbReference type="NCBI Taxonomy" id="1323948"/>
    <lineage>
        <taxon>Bacteria</taxon>
        <taxon>Pseudomonadati</taxon>
        <taxon>Nitrospinota/Tectimicrobiota group</taxon>
        <taxon>Nitrospinota</taxon>
        <taxon>Nitrospinia</taxon>
        <taxon>Nitrospinales</taxon>
        <taxon>Nitrospinaceae</taxon>
        <taxon>Nitrospina</taxon>
    </lineage>
</organism>
<dbReference type="Proteomes" id="UP001157733">
    <property type="component" value="Chromosome"/>
</dbReference>
<dbReference type="SMART" id="SM00287">
    <property type="entry name" value="SH3b"/>
    <property type="match status" value="1"/>
</dbReference>
<evidence type="ECO:0000256" key="1">
    <source>
        <dbReference type="SAM" id="Phobius"/>
    </source>
</evidence>
<keyword evidence="1" id="KW-1133">Transmembrane helix</keyword>
<sequence>MEEKQAHVTEYCVACQKPLPPNAVFCFNCEAPKPPPPQPEGGLPLGKAAFSIVCILLAFAAVVALKMGVSLTEGIPKTGEEIVAPEDRPQDEDLKIIHYVNADRVNVRAEPKLDSPVILVVGKGEKIAVTEKNDDWSKVLLNGKSGWIATDLLSARVE</sequence>
<protein>
    <submittedName>
        <fullName evidence="3">SH3b domain-containing protein</fullName>
    </submittedName>
</protein>
<dbReference type="EMBL" id="OX336137">
    <property type="protein sequence ID" value="CAI2718275.1"/>
    <property type="molecule type" value="Genomic_DNA"/>
</dbReference>
<keyword evidence="1" id="KW-0812">Transmembrane</keyword>
<dbReference type="Gene3D" id="2.30.30.40">
    <property type="entry name" value="SH3 Domains"/>
    <property type="match status" value="1"/>
</dbReference>
<gene>
    <name evidence="3" type="ORF">NSPWAT_1416</name>
</gene>
<keyword evidence="4" id="KW-1185">Reference proteome</keyword>